<dbReference type="AlphaFoldDB" id="A0A6I3SQZ2"/>
<reference evidence="1 2" key="1">
    <citation type="submission" date="2019-11" db="EMBL/GenBank/DDBJ databases">
        <title>Whole-genome sequence of a the green, strictly anaerobic photosynthetic bacterium Heliobacillus mobilis DSM 6151.</title>
        <authorList>
            <person name="Kyndt J.A."/>
            <person name="Meyer T.E."/>
        </authorList>
    </citation>
    <scope>NUCLEOTIDE SEQUENCE [LARGE SCALE GENOMIC DNA]</scope>
    <source>
        <strain evidence="1 2">DSM 6151</strain>
    </source>
</reference>
<protein>
    <submittedName>
        <fullName evidence="1">DUF4391 family protein</fullName>
    </submittedName>
</protein>
<proteinExistence type="predicted"/>
<dbReference type="InterPro" id="IPR025503">
    <property type="entry name" value="DUF4391"/>
</dbReference>
<evidence type="ECO:0000313" key="2">
    <source>
        <dbReference type="Proteomes" id="UP000430670"/>
    </source>
</evidence>
<sequence length="205" mass="23415">MFGLPKSTEINKLLPKKAVFYKFKPNPADRKLFDEQISRLAIVAEISPQTVSVPASADVSAVYIILVTLKTDECDKKNIVLLSKLIDQRMVFALQYEDTMRLAVYRAERVLMSERKKFDEWKLNLRGLDLGVVWENIIAEIGGIDLTSGKGLDDTIVANERKEKLTKQIAALEKKAMNERQPRRKWELANEVKKLRAKLEEIVNG</sequence>
<dbReference type="Proteomes" id="UP000430670">
    <property type="component" value="Unassembled WGS sequence"/>
</dbReference>
<evidence type="ECO:0000313" key="1">
    <source>
        <dbReference type="EMBL" id="MTV50507.1"/>
    </source>
</evidence>
<dbReference type="OrthoDB" id="9805811at2"/>
<accession>A0A6I3SQZ2</accession>
<name>A0A6I3SQZ2_HELMO</name>
<dbReference type="RefSeq" id="WP_155477594.1">
    <property type="nucleotide sequence ID" value="NZ_WNKU01000027.1"/>
</dbReference>
<keyword evidence="2" id="KW-1185">Reference proteome</keyword>
<dbReference type="EMBL" id="WNKU01000027">
    <property type="protein sequence ID" value="MTV50507.1"/>
    <property type="molecule type" value="Genomic_DNA"/>
</dbReference>
<comment type="caution">
    <text evidence="1">The sequence shown here is derived from an EMBL/GenBank/DDBJ whole genome shotgun (WGS) entry which is preliminary data.</text>
</comment>
<dbReference type="Pfam" id="PF14335">
    <property type="entry name" value="DUF4391"/>
    <property type="match status" value="1"/>
</dbReference>
<gene>
    <name evidence="1" type="ORF">GJ688_16300</name>
</gene>
<organism evidence="1 2">
    <name type="scientific">Heliobacterium mobile</name>
    <name type="common">Heliobacillus mobilis</name>
    <dbReference type="NCBI Taxonomy" id="28064"/>
    <lineage>
        <taxon>Bacteria</taxon>
        <taxon>Bacillati</taxon>
        <taxon>Bacillota</taxon>
        <taxon>Clostridia</taxon>
        <taxon>Eubacteriales</taxon>
        <taxon>Heliobacteriaceae</taxon>
        <taxon>Heliobacterium</taxon>
    </lineage>
</organism>